<evidence type="ECO:0000313" key="16">
    <source>
        <dbReference type="EMBL" id="VVW93977.1"/>
    </source>
</evidence>
<reference evidence="9" key="8">
    <citation type="journal article" date="2020" name="Viruses">
        <title>The Spillover of African Swine Fever in Western Poland Revealed Its Estimated Origin on the Basis of O174L, K145R, MGF 505-5R and IGR I73R/I329L Genomic Sequences.</title>
        <authorList>
            <person name="Mazur-Panasiuk N."/>
            <person name="Walczak M."/>
            <person name="Juszkiewicz M."/>
            <person name="Wozniakowski G."/>
        </authorList>
    </citation>
    <scope>NUCLEOTIDE SEQUENCE [LARGE SCALE GENOMIC DNA]</scope>
    <source>
        <strain evidence="11">Pol17_31177_O81</strain>
        <strain evidence="9">Pol17_55892_C754</strain>
        <strain evidence="10">Pol18_28298_O111</strain>
        <strain evidence="12">Pol19_53050_C1959/19</strain>
    </source>
</reference>
<reference evidence="2" key="9">
    <citation type="submission" date="2020-11" db="EMBL/GenBank/DDBJ databases">
        <authorList>
            <consortium name="IVD NGS Lab"/>
        </authorList>
    </citation>
    <scope>NUCLEOTIDE SEQUENCE [LARGE SCALE GENOMIC DNA]</scope>
    <source>
        <strain evidence="14">ASFV Belgium 2018/1</strain>
        <strain evidence="16">ASFV CzechRepublic 2017/1</strain>
        <strain evidence="1">ASFV Georgia 2007/1</strain>
        <strain evidence="2">ASFV Germany 2020/1</strain>
        <strain evidence="15">ASFV Moldova 2017/1</strain>
    </source>
</reference>
<evidence type="ECO:0000313" key="13">
    <source>
        <dbReference type="EMBL" id="QST88073.1"/>
    </source>
</evidence>
<dbReference type="Proteomes" id="UP000141072">
    <property type="component" value="Segment"/>
</dbReference>
<evidence type="ECO:0000313" key="6">
    <source>
        <dbReference type="EMBL" id="QEY87793.1"/>
    </source>
</evidence>
<reference evidence="5 18" key="5">
    <citation type="journal article" date="2019" name="Transbound. Emerg. Dis.">
        <title>Newly emerged African swine fever virus strain Belgium/Etalle/wb/2018 : complete genomic sequence and comparative analysis with reference p72 genotype II strains.</title>
        <authorList>
            <person name="Gilliaux G."/>
            <person name="Garigliany M."/>
            <person name="Licoppe A."/>
            <person name="Paternostre J."/>
            <person name="Lesenfants C."/>
            <person name="Linden A."/>
            <person name="Desmecht D."/>
        </authorList>
    </citation>
    <scope>NUCLEOTIDE SEQUENCE [LARGE SCALE GENOMIC DNA]</scope>
    <source>
        <strain evidence="5 18">Belgium/Etalle/wb/2018</strain>
    </source>
</reference>
<reference evidence="6" key="7">
    <citation type="submission" date="2019-03" db="EMBL/GenBank/DDBJ databases">
        <authorList>
            <person name="Cano-Gomez C."/>
            <person name="Arias M."/>
            <person name="Gallardo C."/>
            <person name="Fernandez-Pinero J."/>
        </authorList>
    </citation>
    <scope>NUCLEOTIDE SEQUENCE</scope>
    <source>
        <strain evidence="6">ASFV/LT14/1490</strain>
    </source>
</reference>
<dbReference type="EMBL" id="MK333180">
    <property type="protein sequence ID" value="QBH90477.1"/>
    <property type="molecule type" value="Genomic_DNA"/>
</dbReference>
<evidence type="ECO:0000313" key="17">
    <source>
        <dbReference type="Proteomes" id="UP000141072"/>
    </source>
</evidence>
<sequence>MFYREKVFLAYECTWFRTLKKNKRNYLILAVIFFQLATSQVTKELHCSFILRKRLNFGQKKSYLIKNPHRSFFS</sequence>
<dbReference type="EMBL" id="LR722599">
    <property type="protein sequence ID" value="VVW93970.1"/>
    <property type="molecule type" value="Genomic_DNA"/>
</dbReference>
<dbReference type="EMBL" id="MT847623">
    <property type="protein sequence ID" value="QOW03081.1"/>
    <property type="molecule type" value="Genomic_DNA"/>
</dbReference>
<evidence type="ECO:0000313" key="19">
    <source>
        <dbReference type="Proteomes" id="UP000326051"/>
    </source>
</evidence>
<evidence type="ECO:0000313" key="11">
    <source>
        <dbReference type="EMBL" id="QOW02895.1"/>
    </source>
</evidence>
<organismHost>
    <name type="scientific">Potamochoerus larvatus</name>
    <name type="common">Bushpig</name>
    <dbReference type="NCBI Taxonomy" id="273792"/>
</organismHost>
<dbReference type="EMBL" id="LR722600">
    <property type="protein sequence ID" value="VVW93977.1"/>
    <property type="molecule type" value="Genomic_DNA"/>
</dbReference>
<reference evidence="6 19" key="2">
    <citation type="journal article" date="2017" name="Transbound. Emerg. Dis.">
        <title>Experimental Infection of Domestic Pigs with African Swine Fever Virus Lithuania 2014 Genotype II Field Isolate.</title>
        <authorList>
            <person name="Gallardo C."/>
            <person name="Soler A."/>
            <person name="Nieto R."/>
            <person name="Cano C."/>
            <person name="Pelayo V."/>
            <person name="Sanchez M.A."/>
            <person name="Pridotkas G."/>
            <person name="Fernandez-Pinero J."/>
            <person name="Briones V."/>
            <person name="Arias M."/>
        </authorList>
    </citation>
    <scope>NUCLEOTIDE SEQUENCE [LARGE SCALE GENOMIC DNA]</scope>
    <source>
        <strain evidence="6">ASFV/LT14/1490</strain>
    </source>
</reference>
<evidence type="ECO:0000313" key="1">
    <source>
        <dbReference type="EMBL" id="CAD2068347.1"/>
    </source>
</evidence>
<evidence type="ECO:0000313" key="21">
    <source>
        <dbReference type="Proteomes" id="UP000428265"/>
    </source>
</evidence>
<dbReference type="Proteomes" id="UP000292678">
    <property type="component" value="Segment"/>
</dbReference>
<dbReference type="Proteomes" id="UP000325567">
    <property type="component" value="Segment"/>
</dbReference>
<dbReference type="Proteomes" id="UP000422299">
    <property type="component" value="Segment"/>
</dbReference>
<dbReference type="Proteomes" id="UP000593778">
    <property type="component" value="Segment"/>
</dbReference>
<dbReference type="Proteomes" id="UP000307568">
    <property type="component" value="Segment"/>
</dbReference>
<dbReference type="EMBL" id="MT847621">
    <property type="protein sequence ID" value="QOW02708.1"/>
    <property type="molecule type" value="Genomic_DNA"/>
</dbReference>
<organism evidence="4">
    <name type="scientific">African swine fever virus</name>
    <name type="common">ASFV</name>
    <dbReference type="NCBI Taxonomy" id="10497"/>
    <lineage>
        <taxon>Viruses</taxon>
        <taxon>Varidnaviria</taxon>
        <taxon>Bamfordvirae</taxon>
        <taxon>Nucleocytoviricota</taxon>
        <taxon>Pokkesviricetes</taxon>
        <taxon>Asfuvirales</taxon>
        <taxon>Asfarviridae</taxon>
        <taxon>Asfivirus</taxon>
        <taxon>Asfivirus haemorrhagiae</taxon>
    </lineage>
</organism>
<reference evidence="7 20" key="4">
    <citation type="journal article" date="2019" name="Sci. China Life Sci.">
        <title>Nanopore sequencing of African swine fever virus.</title>
        <authorList>
            <person name="Jia L."/>
            <person name="Jiang M."/>
            <person name="Wu K."/>
            <person name="Hu J."/>
            <person name="Wang Y."/>
            <person name="Quan W."/>
            <person name="Hao M."/>
            <person name="Liu H."/>
            <person name="Wei H."/>
            <person name="Fan W."/>
            <person name="Liu W."/>
            <person name="Hu R."/>
            <person name="Wang D."/>
            <person name="Li J."/>
            <person name="Chen J."/>
            <person name="Liu D."/>
        </authorList>
    </citation>
    <scope>NUCLEOTIDE SEQUENCE [LARGE SCALE GENOMIC DNA]</scope>
    <source>
        <strain evidence="7 20">ASFV/pig/China/CAS19-01/2019</strain>
    </source>
</reference>
<accession>A0A481U4W7</accession>
<reference evidence="8 21" key="6">
    <citation type="journal article" date="2019" name="Viruses">
        <title>A Simple Method for Sample Preparation to Facilitate Efficient Whole-Genome Sequencing of African Swine Fever Virus.</title>
        <authorList>
            <person name="Olasz F."/>
            <person name="Meszaros I."/>
            <person name="Marton S."/>
            <person name="Kajan G.L."/>
            <person name="Tamas V."/>
            <person name="Locsmandi G."/>
            <person name="Magyar T."/>
            <person name="Balint A."/>
            <person name="Banyai K."/>
            <person name="Zadori Z."/>
        </authorList>
    </citation>
    <scope>NUCLEOTIDE SEQUENCE [LARGE SCALE GENOMIC DNA]</scope>
    <source>
        <strain evidence="8 21">ASFV_HU_2018</strain>
    </source>
</reference>
<gene>
    <name evidence="4" type="primary">ASFV_G_ACD_00120</name>
    <name evidence="8" type="synonym">ASFV G ACD 00120</name>
    <name evidence="1" type="synonym">ASFV G ACD 00120 CDS</name>
</gene>
<dbReference type="Proteomes" id="UP000326051">
    <property type="component" value="Segment"/>
</dbReference>
<name>A0A481U4W7_ASF</name>
<organismHost>
    <name type="scientific">Ornithodoros</name>
    <name type="common">relapsing fever ticks</name>
    <dbReference type="NCBI Taxonomy" id="6937"/>
</organismHost>
<dbReference type="Proteomes" id="UP000327056">
    <property type="component" value="Segment"/>
</dbReference>
<dbReference type="EMBL" id="MK333181">
    <property type="protein sequence ID" value="QBH90662.1"/>
    <property type="molecule type" value="Genomic_DNA"/>
</dbReference>
<evidence type="ECO:0000313" key="14">
    <source>
        <dbReference type="EMBL" id="VFV47918.1"/>
    </source>
</evidence>
<dbReference type="EMBL" id="MK628478">
    <property type="protein sequence ID" value="QEY87793.1"/>
    <property type="molecule type" value="Genomic_DNA"/>
</dbReference>
<dbReference type="Proteomes" id="UP000428265">
    <property type="component" value="Segment"/>
</dbReference>
<reference evidence="13" key="11">
    <citation type="submission" date="2021-02" db="EMBL/GenBank/DDBJ databases">
        <authorList>
            <person name="Sun E.C."/>
            <person name="Zhang Z.J."/>
            <person name="Wang Z.L."/>
            <person name="He X.J."/>
            <person name="Zhao D.M."/>
            <person name="Bu Z.G."/>
        </authorList>
    </citation>
    <scope>NUCLEOTIDE SEQUENCE</scope>
    <source>
        <strain evidence="13">Pig/Heilongjiang/HRB1/2020</strain>
    </source>
</reference>
<dbReference type="EMBL" id="MK543947">
    <property type="protein sequence ID" value="QED90434.1"/>
    <property type="molecule type" value="Genomic_DNA"/>
</dbReference>
<reference evidence="1 17" key="1">
    <citation type="journal article" date="2011" name="Emerg. Infect. Dis.">
        <title>Genomic analysis of highly virulent Georgia 2007/1 isolate of African swine fever virus.</title>
        <authorList>
            <person name="Chapman D.A."/>
            <person name="Darby A.C."/>
            <person name="Da Silva M."/>
            <person name="Upton C."/>
            <person name="Radford A.D."/>
            <person name="Dixon L.K."/>
        </authorList>
    </citation>
    <scope>NUCLEOTIDE SEQUENCE [LARGE SCALE GENOMIC DNA]</scope>
    <source>
        <strain evidence="1">ASFV Georgia 2007/1</strain>
    </source>
</reference>
<dbReference type="EMBL" id="MT847620">
    <property type="protein sequence ID" value="QOW02522.1"/>
    <property type="molecule type" value="Genomic_DNA"/>
</dbReference>
<protein>
    <submittedName>
        <fullName evidence="1">ASFV G ACD 00120 CDS protein</fullName>
    </submittedName>
    <submittedName>
        <fullName evidence="8">ASFV G ACD 00120 protein</fullName>
    </submittedName>
    <submittedName>
        <fullName evidence="4">ASFV_G_ACD_00120</fullName>
    </submittedName>
</protein>
<dbReference type="Proteomes" id="UP000671820">
    <property type="component" value="Segment"/>
</dbReference>
<dbReference type="EMBL" id="LR536725">
    <property type="protein sequence ID" value="VFV47918.1"/>
    <property type="molecule type" value="Genomic_DNA"/>
</dbReference>
<evidence type="ECO:0000313" key="10">
    <source>
        <dbReference type="EMBL" id="QOW02708.1"/>
    </source>
</evidence>
<organismHost>
    <name type="scientific">Sus scrofa</name>
    <name type="common">Pig</name>
    <dbReference type="NCBI Taxonomy" id="9823"/>
</organismHost>
<evidence type="ECO:0000313" key="8">
    <source>
        <dbReference type="EMBL" id="QGV56964.1"/>
    </source>
</evidence>
<evidence type="ECO:0000313" key="15">
    <source>
        <dbReference type="EMBL" id="VVW93970.1"/>
    </source>
</evidence>
<dbReference type="Proteomes" id="UP000324915">
    <property type="component" value="Segment"/>
</dbReference>
<dbReference type="Proteomes" id="UP000594902">
    <property type="component" value="Segment"/>
</dbReference>
<evidence type="ECO:0000313" key="2">
    <source>
        <dbReference type="EMBL" id="CAD7112501.1"/>
    </source>
</evidence>
<dbReference type="EMBL" id="MN715134">
    <property type="protein sequence ID" value="QGV56964.1"/>
    <property type="molecule type" value="Genomic_DNA"/>
</dbReference>
<dbReference type="EMBL" id="MT847622">
    <property type="protein sequence ID" value="QOW02895.1"/>
    <property type="molecule type" value="Genomic_DNA"/>
</dbReference>
<dbReference type="EMBL" id="FR682468">
    <property type="protein sequence ID" value="CAD2068347.1"/>
    <property type="molecule type" value="Genomic_DNA"/>
</dbReference>
<dbReference type="Proteomes" id="UP000593631">
    <property type="component" value="Segment"/>
</dbReference>
<evidence type="ECO:0000313" key="4">
    <source>
        <dbReference type="EMBL" id="QBH90662.1"/>
    </source>
</evidence>
<dbReference type="Proteomes" id="UP000593931">
    <property type="component" value="Segment"/>
</dbReference>
<evidence type="ECO:0000313" key="20">
    <source>
        <dbReference type="Proteomes" id="UP000422299"/>
    </source>
</evidence>
<reference evidence="4" key="3">
    <citation type="journal article" date="2019" name="Emerg. Microbes Infect.">
        <title>Genome sequences derived from pig and dried blood pig feed samples provide important insights into the transmission of African swine fever virus in China in 2018.</title>
        <authorList>
            <person name="Wen X."/>
            <person name="He X."/>
            <person name="Zhang X."/>
            <person name="Zhang X."/>
            <person name="Liu L."/>
            <person name="Guan Y."/>
            <person name="Zhang Y."/>
            <person name="Bu Z."/>
        </authorList>
    </citation>
    <scope>NUCLEOTIDE SEQUENCE [LARGE SCALE GENOMIC DNA]</scope>
    <source>
        <strain evidence="4">DB/LN/2018</strain>
        <strain evidence="3">Pig/HLJ/2018</strain>
    </source>
</reference>
<reference evidence="13" key="10">
    <citation type="journal article" date="2021" name="Sci. China Life Sci.">
        <title>Emergence and prevalence of naturally occurring lower virulent African swine fever viruses in domestic pigs in China in 2020.</title>
        <authorList>
            <person name="Sun E."/>
            <person name="Zhang Z."/>
            <person name="Wang Z."/>
            <person name="He X."/>
            <person name="Zhang X."/>
            <person name="Wang L."/>
            <person name="Wang W."/>
            <person name="Huang L."/>
            <person name="Xi F."/>
            <person name="Huangfu H."/>
            <person name="Tsegay G."/>
            <person name="Huo H."/>
            <person name="Sun J."/>
            <person name="Tian Z."/>
            <person name="Xia W."/>
            <person name="Yu X."/>
            <person name="Li F."/>
            <person name="Liu R."/>
            <person name="Guan Y."/>
            <person name="Zhao D."/>
            <person name="Bu Z."/>
        </authorList>
    </citation>
    <scope>NUCLEOTIDE SEQUENCE</scope>
    <source>
        <strain evidence="13">Pig/Heilongjiang/HRB1/2020</strain>
    </source>
</reference>
<organismHost>
    <name type="scientific">Phacochoerus africanus</name>
    <name type="common">Warthog</name>
    <dbReference type="NCBI Taxonomy" id="41426"/>
</organismHost>
<dbReference type="EMBL" id="LR899193">
    <property type="protein sequence ID" value="CAD7112501.1"/>
    <property type="molecule type" value="Genomic_DNA"/>
</dbReference>
<dbReference type="EMBL" id="MN172368">
    <property type="protein sequence ID" value="QGJ83351.1"/>
    <property type="molecule type" value="Genomic_DNA"/>
</dbReference>
<evidence type="ECO:0000313" key="12">
    <source>
        <dbReference type="EMBL" id="QOW03081.1"/>
    </source>
</evidence>
<evidence type="ECO:0000313" key="9">
    <source>
        <dbReference type="EMBL" id="QOW02522.1"/>
    </source>
</evidence>
<dbReference type="EMBL" id="MW656282">
    <property type="protein sequence ID" value="QST88073.1"/>
    <property type="molecule type" value="Genomic_DNA"/>
</dbReference>
<dbReference type="Proteomes" id="UP000594088">
    <property type="component" value="Segment"/>
</dbReference>
<proteinExistence type="predicted"/>
<evidence type="ECO:0000313" key="18">
    <source>
        <dbReference type="Proteomes" id="UP000324915"/>
    </source>
</evidence>
<evidence type="ECO:0000313" key="5">
    <source>
        <dbReference type="EMBL" id="QED90434.1"/>
    </source>
</evidence>
<evidence type="ECO:0000313" key="3">
    <source>
        <dbReference type="EMBL" id="QBH90477.1"/>
    </source>
</evidence>
<organismHost>
    <name type="scientific">Phacochoerus aethiopicus</name>
    <name type="common">Warthog</name>
    <dbReference type="NCBI Taxonomy" id="85517"/>
</organismHost>
<evidence type="ECO:0000313" key="7">
    <source>
        <dbReference type="EMBL" id="QGJ83351.1"/>
    </source>
</evidence>
<dbReference type="Proteomes" id="UP000291821">
    <property type="component" value="Segment"/>
</dbReference>
<organismHost>
    <name type="scientific">Ornithodoros moubata</name>
    <name type="common">Soft tick</name>
    <name type="synonym">Argasid tick</name>
    <dbReference type="NCBI Taxonomy" id="6938"/>
</organismHost>